<dbReference type="InterPro" id="IPR005793">
    <property type="entry name" value="Formyl_trans_C"/>
</dbReference>
<dbReference type="InterPro" id="IPR036477">
    <property type="entry name" value="Formyl_transf_N_sf"/>
</dbReference>
<gene>
    <name evidence="7" type="ORF">BABINDRAFT_63254</name>
</gene>
<dbReference type="OrthoDB" id="10268103at2759"/>
<feature type="domain" description="Formyl transferase C-terminal" evidence="6">
    <location>
        <begin position="229"/>
        <end position="338"/>
    </location>
</feature>
<dbReference type="GeneID" id="30150256"/>
<accession>A0A1E3QR89</accession>
<dbReference type="InterPro" id="IPR002376">
    <property type="entry name" value="Formyl_transf_N"/>
</dbReference>
<keyword evidence="8" id="KW-1185">Reference proteome</keyword>
<dbReference type="GO" id="GO:0004479">
    <property type="term" value="F:methionyl-tRNA formyltransferase activity"/>
    <property type="evidence" value="ECO:0007669"/>
    <property type="project" value="UniProtKB-EC"/>
</dbReference>
<dbReference type="InterPro" id="IPR041711">
    <property type="entry name" value="Met-tRNA-FMT_N"/>
</dbReference>
<organism evidence="7 8">
    <name type="scientific">Babjeviella inositovora NRRL Y-12698</name>
    <dbReference type="NCBI Taxonomy" id="984486"/>
    <lineage>
        <taxon>Eukaryota</taxon>
        <taxon>Fungi</taxon>
        <taxon>Dikarya</taxon>
        <taxon>Ascomycota</taxon>
        <taxon>Saccharomycotina</taxon>
        <taxon>Pichiomycetes</taxon>
        <taxon>Serinales incertae sedis</taxon>
        <taxon>Babjeviella</taxon>
    </lineage>
</organism>
<keyword evidence="4" id="KW-0648">Protein biosynthesis</keyword>
<dbReference type="GO" id="GO:0005739">
    <property type="term" value="C:mitochondrion"/>
    <property type="evidence" value="ECO:0007669"/>
    <property type="project" value="EnsemblFungi"/>
</dbReference>
<comment type="similarity">
    <text evidence="1">Belongs to the Fmt family.</text>
</comment>
<evidence type="ECO:0000256" key="2">
    <source>
        <dbReference type="ARBA" id="ARBA00012261"/>
    </source>
</evidence>
<keyword evidence="3" id="KW-0808">Transferase</keyword>
<dbReference type="PANTHER" id="PTHR11138">
    <property type="entry name" value="METHIONYL-TRNA FORMYLTRANSFERASE"/>
    <property type="match status" value="1"/>
</dbReference>
<evidence type="ECO:0000313" key="7">
    <source>
        <dbReference type="EMBL" id="ODQ79572.1"/>
    </source>
</evidence>
<evidence type="ECO:0000313" key="8">
    <source>
        <dbReference type="Proteomes" id="UP000094336"/>
    </source>
</evidence>
<evidence type="ECO:0000259" key="6">
    <source>
        <dbReference type="Pfam" id="PF02911"/>
    </source>
</evidence>
<dbReference type="EC" id="2.1.2.9" evidence="2"/>
<reference evidence="8" key="1">
    <citation type="submission" date="2016-05" db="EMBL/GenBank/DDBJ databases">
        <title>Comparative genomics of biotechnologically important yeasts.</title>
        <authorList>
            <consortium name="DOE Joint Genome Institute"/>
            <person name="Riley R."/>
            <person name="Haridas S."/>
            <person name="Wolfe K.H."/>
            <person name="Lopes M.R."/>
            <person name="Hittinger C.T."/>
            <person name="Goker M."/>
            <person name="Salamov A."/>
            <person name="Wisecaver J."/>
            <person name="Long T.M."/>
            <person name="Aerts A.L."/>
            <person name="Barry K."/>
            <person name="Choi C."/>
            <person name="Clum A."/>
            <person name="Coughlan A.Y."/>
            <person name="Deshpande S."/>
            <person name="Douglass A.P."/>
            <person name="Hanson S.J."/>
            <person name="Klenk H.-P."/>
            <person name="Labutti K."/>
            <person name="Lapidus A."/>
            <person name="Lindquist E."/>
            <person name="Lipzen A."/>
            <person name="Meier-Kolthoff J.P."/>
            <person name="Ohm R.A."/>
            <person name="Otillar R.P."/>
            <person name="Pangilinan J."/>
            <person name="Peng Y."/>
            <person name="Rokas A."/>
            <person name="Rosa C.A."/>
            <person name="Scheuner C."/>
            <person name="Sibirny A.A."/>
            <person name="Slot J.C."/>
            <person name="Stielow J.B."/>
            <person name="Sun H."/>
            <person name="Kurtzman C.P."/>
            <person name="Blackwell M."/>
            <person name="Grigoriev I.V."/>
            <person name="Jeffries T.W."/>
        </authorList>
    </citation>
    <scope>NUCLEOTIDE SEQUENCE [LARGE SCALE GENOMIC DNA]</scope>
    <source>
        <strain evidence="8">NRRL Y-12698</strain>
    </source>
</reference>
<evidence type="ECO:0000259" key="5">
    <source>
        <dbReference type="Pfam" id="PF00551"/>
    </source>
</evidence>
<dbReference type="AlphaFoldDB" id="A0A1E3QR89"/>
<dbReference type="RefSeq" id="XP_018984900.1">
    <property type="nucleotide sequence ID" value="XM_019132403.1"/>
</dbReference>
<dbReference type="Pfam" id="PF02911">
    <property type="entry name" value="Formyl_trans_C"/>
    <property type="match status" value="1"/>
</dbReference>
<dbReference type="Pfam" id="PF00551">
    <property type="entry name" value="Formyl_trans_N"/>
    <property type="match status" value="1"/>
</dbReference>
<name>A0A1E3QR89_9ASCO</name>
<sequence length="353" mass="39712">MLFTCRQPRSRLYLFVRHSSALRIAFFGSDKFSIESLRHMVKLKETLPGLIDVIDVITRRPKPFGRGLKQLRDVPITQVAEEYNLRLLRADTSAEINALVTENYSLAIAVSYGKLIPARFLQALPFGGLNVHPSLLPAYSGASPLQYALLNMDPSTGVTVQNLHPTRFDAGEILLQSPELAISENETYDSLCDRLAMVGGQLLATVVRESLYIDPKPITGLLPYSYTSKIDKGRARIRWEVMSAREIARYYNTLGPLYTYKECCKLDKKTREMTSEVKRVTLKGVKVESREFSLSQVGEFILEGSRLVIKARDGYVSAETLTLQTYREESAASFVSGLRKKTGDSRHVFLSEE</sequence>
<dbReference type="EMBL" id="KV454432">
    <property type="protein sequence ID" value="ODQ79572.1"/>
    <property type="molecule type" value="Genomic_DNA"/>
</dbReference>
<evidence type="ECO:0000256" key="3">
    <source>
        <dbReference type="ARBA" id="ARBA00022679"/>
    </source>
</evidence>
<protein>
    <recommendedName>
        <fullName evidence="2">methionyl-tRNA formyltransferase</fullName>
        <ecNumber evidence="2">2.1.2.9</ecNumber>
    </recommendedName>
</protein>
<dbReference type="Proteomes" id="UP000094336">
    <property type="component" value="Unassembled WGS sequence"/>
</dbReference>
<evidence type="ECO:0000256" key="1">
    <source>
        <dbReference type="ARBA" id="ARBA00010699"/>
    </source>
</evidence>
<evidence type="ECO:0000256" key="4">
    <source>
        <dbReference type="ARBA" id="ARBA00022917"/>
    </source>
</evidence>
<proteinExistence type="inferred from homology"/>
<dbReference type="STRING" id="984486.A0A1E3QR89"/>
<dbReference type="CDD" id="cd08646">
    <property type="entry name" value="FMT_core_Met-tRNA-FMT_N"/>
    <property type="match status" value="1"/>
</dbReference>
<feature type="domain" description="Formyl transferase N-terminal" evidence="5">
    <location>
        <begin position="23"/>
        <end position="207"/>
    </location>
</feature>
<dbReference type="PANTHER" id="PTHR11138:SF5">
    <property type="entry name" value="METHIONYL-TRNA FORMYLTRANSFERASE, MITOCHONDRIAL"/>
    <property type="match status" value="1"/>
</dbReference>
<dbReference type="SUPFAM" id="SSF53328">
    <property type="entry name" value="Formyltransferase"/>
    <property type="match status" value="1"/>
</dbReference>
<dbReference type="Gene3D" id="3.40.50.12230">
    <property type="match status" value="1"/>
</dbReference>